<evidence type="ECO:0000313" key="2">
    <source>
        <dbReference type="EMBL" id="ABI34345.1"/>
    </source>
</evidence>
<dbReference type="AlphaFoldDB" id="Q6L3N2"/>
<proteinExistence type="predicted"/>
<dbReference type="EMBL" id="AC149265">
    <property type="protein sequence ID" value="ABI34345.1"/>
    <property type="molecule type" value="Genomic_DNA"/>
</dbReference>
<reference evidence="1" key="2">
    <citation type="submission" date="2006-08" db="EMBL/GenBank/DDBJ databases">
        <authorList>
            <person name="Childs K."/>
        </authorList>
    </citation>
    <scope>NUCLEOTIDE SEQUENCE</scope>
</reference>
<accession>Q6L3N2</accession>
<gene>
    <name evidence="1" type="ORF">SDM1_27t00001</name>
    <name evidence="2" type="ORF">SDM1_44t00007</name>
</gene>
<sequence length="69" mass="7825">MAFERRGEREDQARFHQRSSWISSGVIPIKGLEPLKVRRFRVGKMKEKSQVFGEKGWGVAPASAPQKGL</sequence>
<protein>
    <submittedName>
        <fullName evidence="1">Uncharacterized protein</fullName>
    </submittedName>
</protein>
<name>Q6L3N2_SOLDE</name>
<evidence type="ECO:0000313" key="1">
    <source>
        <dbReference type="EMBL" id="AAT39280.1"/>
    </source>
</evidence>
<organism evidence="1">
    <name type="scientific">Solanum demissum</name>
    <name type="common">Wild potato</name>
    <dbReference type="NCBI Taxonomy" id="50514"/>
    <lineage>
        <taxon>Eukaryota</taxon>
        <taxon>Viridiplantae</taxon>
        <taxon>Streptophyta</taxon>
        <taxon>Embryophyta</taxon>
        <taxon>Tracheophyta</taxon>
        <taxon>Spermatophyta</taxon>
        <taxon>Magnoliopsida</taxon>
        <taxon>eudicotyledons</taxon>
        <taxon>Gunneridae</taxon>
        <taxon>Pentapetalae</taxon>
        <taxon>asterids</taxon>
        <taxon>lamiids</taxon>
        <taxon>Solanales</taxon>
        <taxon>Solanaceae</taxon>
        <taxon>Solanoideae</taxon>
        <taxon>Solaneae</taxon>
        <taxon>Solanum</taxon>
    </lineage>
</organism>
<reference evidence="1" key="1">
    <citation type="submission" date="2004-06" db="EMBL/GenBank/DDBJ databases">
        <authorList>
            <person name="Buell R."/>
            <person name="Liu J."/>
            <person name="Childs K."/>
            <person name="Zaborsky J."/>
            <person name="Tallon L."/>
            <person name="Wirtz U."/>
            <person name="Wei F."/>
            <person name="Kuang H."/>
            <person name="Zhang P."/>
            <person name="Marano M."/>
            <person name="Baker B."/>
        </authorList>
    </citation>
    <scope>NUCLEOTIDE SEQUENCE</scope>
</reference>
<dbReference type="EMBL" id="AC149301">
    <property type="protein sequence ID" value="AAT39280.1"/>
    <property type="molecule type" value="Genomic_DNA"/>
</dbReference>